<organism evidence="1 2">
    <name type="scientific">Lineolata rhizophorae</name>
    <dbReference type="NCBI Taxonomy" id="578093"/>
    <lineage>
        <taxon>Eukaryota</taxon>
        <taxon>Fungi</taxon>
        <taxon>Dikarya</taxon>
        <taxon>Ascomycota</taxon>
        <taxon>Pezizomycotina</taxon>
        <taxon>Dothideomycetes</taxon>
        <taxon>Dothideomycetes incertae sedis</taxon>
        <taxon>Lineolatales</taxon>
        <taxon>Lineolataceae</taxon>
        <taxon>Lineolata</taxon>
    </lineage>
</organism>
<accession>A0A6A6P701</accession>
<dbReference type="AlphaFoldDB" id="A0A6A6P701"/>
<dbReference type="EMBL" id="MU001675">
    <property type="protein sequence ID" value="KAF2459624.1"/>
    <property type="molecule type" value="Genomic_DNA"/>
</dbReference>
<feature type="non-terminal residue" evidence="1">
    <location>
        <position position="1"/>
    </location>
</feature>
<proteinExistence type="predicted"/>
<gene>
    <name evidence="1" type="ORF">BDY21DRAFT_338756</name>
</gene>
<name>A0A6A6P701_9PEZI</name>
<reference evidence="1" key="1">
    <citation type="journal article" date="2020" name="Stud. Mycol.">
        <title>101 Dothideomycetes genomes: a test case for predicting lifestyles and emergence of pathogens.</title>
        <authorList>
            <person name="Haridas S."/>
            <person name="Albert R."/>
            <person name="Binder M."/>
            <person name="Bloem J."/>
            <person name="Labutti K."/>
            <person name="Salamov A."/>
            <person name="Andreopoulos B."/>
            <person name="Baker S."/>
            <person name="Barry K."/>
            <person name="Bills G."/>
            <person name="Bluhm B."/>
            <person name="Cannon C."/>
            <person name="Castanera R."/>
            <person name="Culley D."/>
            <person name="Daum C."/>
            <person name="Ezra D."/>
            <person name="Gonzalez J."/>
            <person name="Henrissat B."/>
            <person name="Kuo A."/>
            <person name="Liang C."/>
            <person name="Lipzen A."/>
            <person name="Lutzoni F."/>
            <person name="Magnuson J."/>
            <person name="Mondo S."/>
            <person name="Nolan M."/>
            <person name="Ohm R."/>
            <person name="Pangilinan J."/>
            <person name="Park H.-J."/>
            <person name="Ramirez L."/>
            <person name="Alfaro M."/>
            <person name="Sun H."/>
            <person name="Tritt A."/>
            <person name="Yoshinaga Y."/>
            <person name="Zwiers L.-H."/>
            <person name="Turgeon B."/>
            <person name="Goodwin S."/>
            <person name="Spatafora J."/>
            <person name="Crous P."/>
            <person name="Grigoriev I."/>
        </authorList>
    </citation>
    <scope>NUCLEOTIDE SEQUENCE</scope>
    <source>
        <strain evidence="1">ATCC 16933</strain>
    </source>
</reference>
<sequence length="83" mass="9208">MMLRSTKFFWACSYVIIPTSASFRLSKIMLGGLHNNVNGHWHGSHVPPCGTPPNIGYPRSQLPKVTAFEEALSVSQTPQQQPQ</sequence>
<protein>
    <submittedName>
        <fullName evidence="1">Uncharacterized protein</fullName>
    </submittedName>
</protein>
<dbReference type="Proteomes" id="UP000799766">
    <property type="component" value="Unassembled WGS sequence"/>
</dbReference>
<evidence type="ECO:0000313" key="2">
    <source>
        <dbReference type="Proteomes" id="UP000799766"/>
    </source>
</evidence>
<keyword evidence="2" id="KW-1185">Reference proteome</keyword>
<evidence type="ECO:0000313" key="1">
    <source>
        <dbReference type="EMBL" id="KAF2459624.1"/>
    </source>
</evidence>